<evidence type="ECO:0000313" key="5">
    <source>
        <dbReference type="Proteomes" id="UP000594749"/>
    </source>
</evidence>
<accession>A0A7M1LGA7</accession>
<dbReference type="InterPro" id="IPR001173">
    <property type="entry name" value="Glyco_trans_2-like"/>
</dbReference>
<reference evidence="4 5" key="1">
    <citation type="submission" date="2020-10" db="EMBL/GenBank/DDBJ databases">
        <title>Campylobacter and Helicobacter PacBio genomes.</title>
        <authorList>
            <person name="Lane C."/>
        </authorList>
    </citation>
    <scope>NUCLEOTIDE SEQUENCE [LARGE SCALE GENOMIC DNA]</scope>
    <source>
        <strain evidence="4 5">2016D-0077</strain>
    </source>
</reference>
<feature type="domain" description="Glycosyltransferase 2-like" evidence="3">
    <location>
        <begin position="9"/>
        <end position="147"/>
    </location>
</feature>
<organism evidence="4 5">
    <name type="scientific">Campylobacter corcagiensis</name>
    <dbReference type="NCBI Taxonomy" id="1448857"/>
    <lineage>
        <taxon>Bacteria</taxon>
        <taxon>Pseudomonadati</taxon>
        <taxon>Campylobacterota</taxon>
        <taxon>Epsilonproteobacteria</taxon>
        <taxon>Campylobacterales</taxon>
        <taxon>Campylobacteraceae</taxon>
        <taxon>Campylobacter</taxon>
    </lineage>
</organism>
<dbReference type="InterPro" id="IPR029044">
    <property type="entry name" value="Nucleotide-diphossugar_trans"/>
</dbReference>
<dbReference type="PANTHER" id="PTHR22916">
    <property type="entry name" value="GLYCOSYLTRANSFERASE"/>
    <property type="match status" value="1"/>
</dbReference>
<gene>
    <name evidence="4" type="ORF">IMC76_02120</name>
</gene>
<evidence type="ECO:0000313" key="4">
    <source>
        <dbReference type="EMBL" id="QOQ87629.1"/>
    </source>
</evidence>
<dbReference type="GO" id="GO:0016758">
    <property type="term" value="F:hexosyltransferase activity"/>
    <property type="evidence" value="ECO:0007669"/>
    <property type="project" value="UniProtKB-ARBA"/>
</dbReference>
<evidence type="ECO:0000256" key="2">
    <source>
        <dbReference type="ARBA" id="ARBA00022679"/>
    </source>
</evidence>
<dbReference type="CDD" id="cd00761">
    <property type="entry name" value="Glyco_tranf_GTA_type"/>
    <property type="match status" value="1"/>
</dbReference>
<keyword evidence="5" id="KW-1185">Reference proteome</keyword>
<dbReference type="OrthoDB" id="9802881at2"/>
<proteinExistence type="predicted"/>
<evidence type="ECO:0000259" key="3">
    <source>
        <dbReference type="Pfam" id="PF00535"/>
    </source>
</evidence>
<dbReference type="SUPFAM" id="SSF53448">
    <property type="entry name" value="Nucleotide-diphospho-sugar transferases"/>
    <property type="match status" value="1"/>
</dbReference>
<dbReference type="Pfam" id="PF00535">
    <property type="entry name" value="Glycos_transf_2"/>
    <property type="match status" value="1"/>
</dbReference>
<protein>
    <submittedName>
        <fullName evidence="4">Glycosyltransferase family 2 protein</fullName>
    </submittedName>
</protein>
<dbReference type="AlphaFoldDB" id="A0A7M1LGA7"/>
<dbReference type="EMBL" id="CP063078">
    <property type="protein sequence ID" value="QOQ87629.1"/>
    <property type="molecule type" value="Genomic_DNA"/>
</dbReference>
<sequence>MHEMNPLVSIIVPVYNNEKYLKKCVDSLLLQTYKNIEIILINDGSVDKSREICDEFSKFDNRVKVIHQQNLGVGAARNAGLEAMSGEFFCFVDSDDSVKSDYVKYMVENIKNNGIVIIPIYKNLTNEYELNSKDALRKLIYDGGEIYGWAPWGKLFRREFLGDIRFFTNHPVGQDFTFVYKMILASKSVKFALKPCYIYNNTSTTSVSNQNFSAKHDKLLLTCDEFIEFTKENYPGLLIDSYYYKAYSLVLLIKRSYPKKEYQKKYKNMLFRLLPKVFINKNISLKAKFWFVKILLKAKI</sequence>
<name>A0A7M1LGA7_9BACT</name>
<dbReference type="Proteomes" id="UP000594749">
    <property type="component" value="Chromosome"/>
</dbReference>
<dbReference type="PANTHER" id="PTHR22916:SF51">
    <property type="entry name" value="GLYCOSYLTRANSFERASE EPSH-RELATED"/>
    <property type="match status" value="1"/>
</dbReference>
<keyword evidence="1" id="KW-0328">Glycosyltransferase</keyword>
<dbReference type="Gene3D" id="3.90.550.10">
    <property type="entry name" value="Spore Coat Polysaccharide Biosynthesis Protein SpsA, Chain A"/>
    <property type="match status" value="1"/>
</dbReference>
<keyword evidence="2 4" id="KW-0808">Transferase</keyword>
<evidence type="ECO:0000256" key="1">
    <source>
        <dbReference type="ARBA" id="ARBA00022676"/>
    </source>
</evidence>